<dbReference type="InterPro" id="IPR016187">
    <property type="entry name" value="CTDL_fold"/>
</dbReference>
<dbReference type="Proteomes" id="UP001139193">
    <property type="component" value="Unassembled WGS sequence"/>
</dbReference>
<reference evidence="6" key="1">
    <citation type="submission" date="2022-03" db="EMBL/GenBank/DDBJ databases">
        <title>Bacterial whole genome sequence for Hymenobacter sp. DH14.</title>
        <authorList>
            <person name="Le V."/>
        </authorList>
    </citation>
    <scope>NUCLEOTIDE SEQUENCE</scope>
    <source>
        <strain evidence="6">DH14</strain>
    </source>
</reference>
<proteinExistence type="predicted"/>
<dbReference type="InterPro" id="IPR017806">
    <property type="entry name" value="EgtB"/>
</dbReference>
<accession>A0A9X2AER6</accession>
<dbReference type="InterPro" id="IPR024775">
    <property type="entry name" value="DinB-like"/>
</dbReference>
<keyword evidence="7" id="KW-1185">Reference proteome</keyword>
<dbReference type="PANTHER" id="PTHR23150">
    <property type="entry name" value="SULFATASE MODIFYING FACTOR 1, 2"/>
    <property type="match status" value="1"/>
</dbReference>
<evidence type="ECO:0000259" key="4">
    <source>
        <dbReference type="Pfam" id="PF03781"/>
    </source>
</evidence>
<comment type="pathway">
    <text evidence="3">Amino-acid biosynthesis; ergothioneine biosynthesis.</text>
</comment>
<protein>
    <submittedName>
        <fullName evidence="6">Ergothioneine biosynthesis protein EgtB</fullName>
    </submittedName>
</protein>
<dbReference type="AlphaFoldDB" id="A0A9X2AER6"/>
<dbReference type="SUPFAM" id="SSF56436">
    <property type="entry name" value="C-type lectin-like"/>
    <property type="match status" value="1"/>
</dbReference>
<keyword evidence="2" id="KW-0408">Iron</keyword>
<dbReference type="InterPro" id="IPR005532">
    <property type="entry name" value="SUMF_dom"/>
</dbReference>
<dbReference type="EMBL" id="JALBGC010000002">
    <property type="protein sequence ID" value="MCI1187087.1"/>
    <property type="molecule type" value="Genomic_DNA"/>
</dbReference>
<evidence type="ECO:0000256" key="1">
    <source>
        <dbReference type="ARBA" id="ARBA00023002"/>
    </source>
</evidence>
<sequence>MPNTATFSPPVSAAALPAWAVRYRAVRAQSTVLCAPLLPEDTVVQPTLDVSPPKWHLAHTTWFWETFLLREYAPGYQEFHPQYAYLFNSYYNSLGSRVNRADRGTLSRPALAEVLAYRAHVDAALLALLENEASLPEVFFELLELGLQHEQQHQELLATDIKYILSTSPLAPAYLELKVKSEELRVNSTEAEASAESILNSSLLTFNSTSAAQWLPVPGGVHRIGFQEEGFCFDNELAAHDVLLVPFELQNRLVTNAEYLAFIEAGGYRDFRYWMGEGWDLAQAQGWEAPLYWVRQQGGWFRFTHHGLRPVELAAPVTHISFYEADAYANWAGARLPTEAEWEAAARHFEPTTAAGTWLESSLFDPQPLPADADPTQCHQLLGDCWEWTYSAYHAYPGYTRAAGALGEYNGKFMVNQLVLRGGSCATPESHIRISYRNFFHADKRWQFTGLRLARSSDQ</sequence>
<evidence type="ECO:0000259" key="5">
    <source>
        <dbReference type="Pfam" id="PF12867"/>
    </source>
</evidence>
<evidence type="ECO:0000256" key="2">
    <source>
        <dbReference type="ARBA" id="ARBA00023004"/>
    </source>
</evidence>
<gene>
    <name evidence="6" type="primary">egtB</name>
    <name evidence="6" type="ORF">MON38_06620</name>
</gene>
<evidence type="ECO:0000313" key="7">
    <source>
        <dbReference type="Proteomes" id="UP001139193"/>
    </source>
</evidence>
<dbReference type="InterPro" id="IPR042095">
    <property type="entry name" value="SUMF_sf"/>
</dbReference>
<dbReference type="Gene3D" id="3.90.1580.10">
    <property type="entry name" value="paralog of FGE (formylglycine-generating enzyme)"/>
    <property type="match status" value="1"/>
</dbReference>
<dbReference type="GO" id="GO:0052699">
    <property type="term" value="P:ergothioneine biosynthetic process"/>
    <property type="evidence" value="ECO:0007669"/>
    <property type="project" value="InterPro"/>
</dbReference>
<feature type="domain" description="Sulfatase-modifying factor enzyme-like" evidence="4">
    <location>
        <begin position="211"/>
        <end position="455"/>
    </location>
</feature>
<dbReference type="NCBIfam" id="TIGR03440">
    <property type="entry name" value="egtB_TIGR03440"/>
    <property type="match status" value="1"/>
</dbReference>
<evidence type="ECO:0000313" key="6">
    <source>
        <dbReference type="EMBL" id="MCI1187087.1"/>
    </source>
</evidence>
<keyword evidence="1" id="KW-0560">Oxidoreductase</keyword>
<evidence type="ECO:0000256" key="3">
    <source>
        <dbReference type="ARBA" id="ARBA00037882"/>
    </source>
</evidence>
<dbReference type="InterPro" id="IPR051043">
    <property type="entry name" value="Sulfatase_Mod_Factor_Kinase"/>
</dbReference>
<organism evidence="6 7">
    <name type="scientific">Hymenobacter cyanobacteriorum</name>
    <dbReference type="NCBI Taxonomy" id="2926463"/>
    <lineage>
        <taxon>Bacteria</taxon>
        <taxon>Pseudomonadati</taxon>
        <taxon>Bacteroidota</taxon>
        <taxon>Cytophagia</taxon>
        <taxon>Cytophagales</taxon>
        <taxon>Hymenobacteraceae</taxon>
        <taxon>Hymenobacter</taxon>
    </lineage>
</organism>
<comment type="caution">
    <text evidence="6">The sequence shown here is derived from an EMBL/GenBank/DDBJ whole genome shotgun (WGS) entry which is preliminary data.</text>
</comment>
<dbReference type="RefSeq" id="WP_241935369.1">
    <property type="nucleotide sequence ID" value="NZ_JALBGC010000002.1"/>
</dbReference>
<name>A0A9X2AER6_9BACT</name>
<dbReference type="Pfam" id="PF12867">
    <property type="entry name" value="DinB_2"/>
    <property type="match status" value="1"/>
</dbReference>
<dbReference type="PANTHER" id="PTHR23150:SF36">
    <property type="entry name" value="HERCYNINE OXYGENASE"/>
    <property type="match status" value="1"/>
</dbReference>
<feature type="domain" description="DinB-like" evidence="5">
    <location>
        <begin position="23"/>
        <end position="156"/>
    </location>
</feature>
<dbReference type="Pfam" id="PF03781">
    <property type="entry name" value="FGE-sulfatase"/>
    <property type="match status" value="1"/>
</dbReference>